<evidence type="ECO:0000313" key="5">
    <source>
        <dbReference type="Proteomes" id="UP000189981"/>
    </source>
</evidence>
<organism evidence="4 5">
    <name type="scientific">Daejeonella lutea</name>
    <dbReference type="NCBI Taxonomy" id="572036"/>
    <lineage>
        <taxon>Bacteria</taxon>
        <taxon>Pseudomonadati</taxon>
        <taxon>Bacteroidota</taxon>
        <taxon>Sphingobacteriia</taxon>
        <taxon>Sphingobacteriales</taxon>
        <taxon>Sphingobacteriaceae</taxon>
        <taxon>Daejeonella</taxon>
    </lineage>
</organism>
<proteinExistence type="predicted"/>
<dbReference type="Pfam" id="PF00072">
    <property type="entry name" value="Response_reg"/>
    <property type="match status" value="1"/>
</dbReference>
<protein>
    <submittedName>
        <fullName evidence="4">Response regulator receiver domain-containing protein</fullName>
    </submittedName>
</protein>
<reference evidence="5" key="1">
    <citation type="submission" date="2017-02" db="EMBL/GenBank/DDBJ databases">
        <authorList>
            <person name="Varghese N."/>
            <person name="Submissions S."/>
        </authorList>
    </citation>
    <scope>NUCLEOTIDE SEQUENCE [LARGE SCALE GENOMIC DNA]</scope>
    <source>
        <strain evidence="5">DSM 22385</strain>
    </source>
</reference>
<feature type="domain" description="Response regulatory" evidence="3">
    <location>
        <begin position="4"/>
        <end position="117"/>
    </location>
</feature>
<dbReference type="SUPFAM" id="SSF52172">
    <property type="entry name" value="CheY-like"/>
    <property type="match status" value="1"/>
</dbReference>
<dbReference type="InterPro" id="IPR011006">
    <property type="entry name" value="CheY-like_superfamily"/>
</dbReference>
<dbReference type="EMBL" id="FUYR01000001">
    <property type="protein sequence ID" value="SKB48469.1"/>
    <property type="molecule type" value="Genomic_DNA"/>
</dbReference>
<gene>
    <name evidence="4" type="ORF">SAMN05661099_1616</name>
</gene>
<dbReference type="PANTHER" id="PTHR44591:SF3">
    <property type="entry name" value="RESPONSE REGULATORY DOMAIN-CONTAINING PROTEIN"/>
    <property type="match status" value="1"/>
</dbReference>
<dbReference type="PANTHER" id="PTHR44591">
    <property type="entry name" value="STRESS RESPONSE REGULATOR PROTEIN 1"/>
    <property type="match status" value="1"/>
</dbReference>
<evidence type="ECO:0000256" key="2">
    <source>
        <dbReference type="PROSITE-ProRule" id="PRU00169"/>
    </source>
</evidence>
<dbReference type="InterPro" id="IPR050595">
    <property type="entry name" value="Bact_response_regulator"/>
</dbReference>
<feature type="modified residue" description="4-aspartylphosphate" evidence="2">
    <location>
        <position position="53"/>
    </location>
</feature>
<dbReference type="RefSeq" id="WP_170878404.1">
    <property type="nucleotide sequence ID" value="NZ_FUYR01000001.1"/>
</dbReference>
<evidence type="ECO:0000313" key="4">
    <source>
        <dbReference type="EMBL" id="SKB48469.1"/>
    </source>
</evidence>
<sequence>MRKNLFIVERDPDILNILTHIFQDHGYVVTPFSAEFGVLERIQNEKPDAVLLDIIRPTAESTILCREIKADPELKYTPIIALSTHMEPHKIHSICADKVIGKPFDISDLIDAVESELAE</sequence>
<evidence type="ECO:0000259" key="3">
    <source>
        <dbReference type="PROSITE" id="PS50110"/>
    </source>
</evidence>
<keyword evidence="5" id="KW-1185">Reference proteome</keyword>
<accession>A0A1T5BMZ4</accession>
<dbReference type="Gene3D" id="3.40.50.2300">
    <property type="match status" value="1"/>
</dbReference>
<dbReference type="SMART" id="SM00448">
    <property type="entry name" value="REC"/>
    <property type="match status" value="1"/>
</dbReference>
<dbReference type="GO" id="GO:0000160">
    <property type="term" value="P:phosphorelay signal transduction system"/>
    <property type="evidence" value="ECO:0007669"/>
    <property type="project" value="InterPro"/>
</dbReference>
<keyword evidence="1 2" id="KW-0597">Phosphoprotein</keyword>
<dbReference type="STRING" id="572036.SAMN05661099_1616"/>
<dbReference type="InterPro" id="IPR001789">
    <property type="entry name" value="Sig_transdc_resp-reg_receiver"/>
</dbReference>
<evidence type="ECO:0000256" key="1">
    <source>
        <dbReference type="ARBA" id="ARBA00022553"/>
    </source>
</evidence>
<dbReference type="AlphaFoldDB" id="A0A1T5BMZ4"/>
<name>A0A1T5BMZ4_9SPHI</name>
<dbReference type="PROSITE" id="PS50110">
    <property type="entry name" value="RESPONSE_REGULATORY"/>
    <property type="match status" value="1"/>
</dbReference>
<dbReference type="Proteomes" id="UP000189981">
    <property type="component" value="Unassembled WGS sequence"/>
</dbReference>